<evidence type="ECO:0000256" key="8">
    <source>
        <dbReference type="ARBA" id="ARBA00022692"/>
    </source>
</evidence>
<dbReference type="UniPathway" id="UPA00196"/>
<evidence type="ECO:0000256" key="7">
    <source>
        <dbReference type="ARBA" id="ARBA00022679"/>
    </source>
</evidence>
<feature type="transmembrane region" description="Helical" evidence="12">
    <location>
        <begin position="165"/>
        <end position="187"/>
    </location>
</feature>
<evidence type="ECO:0000256" key="1">
    <source>
        <dbReference type="ARBA" id="ARBA00004477"/>
    </source>
</evidence>
<keyword evidence="10 12" id="KW-1133">Transmembrane helix</keyword>
<feature type="transmembrane region" description="Helical" evidence="12">
    <location>
        <begin position="371"/>
        <end position="393"/>
    </location>
</feature>
<evidence type="ECO:0000256" key="2">
    <source>
        <dbReference type="ARBA" id="ARBA00004687"/>
    </source>
</evidence>
<dbReference type="PANTHER" id="PTHR12468:SF2">
    <property type="entry name" value="GPI MANNOSYLTRANSFERASE 2"/>
    <property type="match status" value="1"/>
</dbReference>
<evidence type="ECO:0000256" key="9">
    <source>
        <dbReference type="ARBA" id="ARBA00022824"/>
    </source>
</evidence>
<dbReference type="OrthoDB" id="10252502at2759"/>
<gene>
    <name evidence="14" type="ORF">NEQG_00150</name>
</gene>
<dbReference type="GO" id="GO:0000009">
    <property type="term" value="F:alpha-1,6-mannosyltransferase activity"/>
    <property type="evidence" value="ECO:0007669"/>
    <property type="project" value="InterPro"/>
</dbReference>
<evidence type="ECO:0000256" key="11">
    <source>
        <dbReference type="ARBA" id="ARBA00023136"/>
    </source>
</evidence>
<dbReference type="VEuPathDB" id="MicrosporidiaDB:NEQG_00150"/>
<dbReference type="HOGENOM" id="CLU_029048_3_1_1"/>
<comment type="pathway">
    <text evidence="2 12">Glycolipid biosynthesis; glycosylphosphatidylinositol-anchor biosynthesis.</text>
</comment>
<evidence type="ECO:0000256" key="13">
    <source>
        <dbReference type="SAM" id="SignalP"/>
    </source>
</evidence>
<evidence type="ECO:0000256" key="4">
    <source>
        <dbReference type="ARBA" id="ARBA00013795"/>
    </source>
</evidence>
<organism evidence="14 15">
    <name type="scientific">Nematocida parisii (strain ERTm3)</name>
    <name type="common">Nematode killer fungus</name>
    <dbReference type="NCBI Taxonomy" id="935791"/>
    <lineage>
        <taxon>Eukaryota</taxon>
        <taxon>Fungi</taxon>
        <taxon>Fungi incertae sedis</taxon>
        <taxon>Microsporidia</taxon>
        <taxon>Nematocida</taxon>
    </lineage>
</organism>
<keyword evidence="13" id="KW-0732">Signal</keyword>
<dbReference type="GO" id="GO:0005789">
    <property type="term" value="C:endoplasmic reticulum membrane"/>
    <property type="evidence" value="ECO:0007669"/>
    <property type="project" value="UniProtKB-SubCell"/>
</dbReference>
<keyword evidence="11 12" id="KW-0472">Membrane</keyword>
<evidence type="ECO:0000256" key="6">
    <source>
        <dbReference type="ARBA" id="ARBA00022676"/>
    </source>
</evidence>
<evidence type="ECO:0000256" key="10">
    <source>
        <dbReference type="ARBA" id="ARBA00022989"/>
    </source>
</evidence>
<evidence type="ECO:0000256" key="3">
    <source>
        <dbReference type="ARBA" id="ARBA00008698"/>
    </source>
</evidence>
<dbReference type="InParanoid" id="I3EJI3"/>
<keyword evidence="5 12" id="KW-0337">GPI-anchor biosynthesis</keyword>
<dbReference type="GO" id="GO:0004376">
    <property type="term" value="F:GPI mannosyltransferase activity"/>
    <property type="evidence" value="ECO:0007669"/>
    <property type="project" value="InterPro"/>
</dbReference>
<feature type="chain" id="PRO_5003670532" description="GPI mannosyltransferase 2" evidence="13">
    <location>
        <begin position="22"/>
        <end position="397"/>
    </location>
</feature>
<comment type="function">
    <text evidence="12">Mannosyltransferase involved in glycosylphosphatidylinositol-anchor biosynthesis.</text>
</comment>
<name>I3EJI3_NEMP3</name>
<keyword evidence="8 12" id="KW-0812">Transmembrane</keyword>
<feature type="transmembrane region" description="Helical" evidence="12">
    <location>
        <begin position="125"/>
        <end position="153"/>
    </location>
</feature>
<dbReference type="PANTHER" id="PTHR12468">
    <property type="entry name" value="GPI MANNOSYLTRANSFERASE 2"/>
    <property type="match status" value="1"/>
</dbReference>
<dbReference type="Proteomes" id="UP000002872">
    <property type="component" value="Unassembled WGS sequence"/>
</dbReference>
<keyword evidence="7 12" id="KW-0808">Transferase</keyword>
<feature type="transmembrane region" description="Helical" evidence="12">
    <location>
        <begin position="199"/>
        <end position="218"/>
    </location>
</feature>
<dbReference type="STRING" id="935791.I3EJI3"/>
<dbReference type="Pfam" id="PF04188">
    <property type="entry name" value="Mannosyl_trans2"/>
    <property type="match status" value="2"/>
</dbReference>
<evidence type="ECO:0000313" key="14">
    <source>
        <dbReference type="EMBL" id="EIJ89380.1"/>
    </source>
</evidence>
<feature type="signal peptide" evidence="13">
    <location>
        <begin position="1"/>
        <end position="21"/>
    </location>
</feature>
<evidence type="ECO:0000313" key="15">
    <source>
        <dbReference type="Proteomes" id="UP000002872"/>
    </source>
</evidence>
<dbReference type="FunCoup" id="I3EJI3">
    <property type="interactions" value="21"/>
</dbReference>
<comment type="subcellular location">
    <subcellularLocation>
        <location evidence="1 12">Endoplasmic reticulum membrane</location>
        <topology evidence="1 12">Multi-pass membrane protein</topology>
    </subcellularLocation>
</comment>
<feature type="transmembrane region" description="Helical" evidence="12">
    <location>
        <begin position="251"/>
        <end position="272"/>
    </location>
</feature>
<evidence type="ECO:0000256" key="5">
    <source>
        <dbReference type="ARBA" id="ARBA00022502"/>
    </source>
</evidence>
<feature type="transmembrane region" description="Helical" evidence="12">
    <location>
        <begin position="320"/>
        <end position="343"/>
    </location>
</feature>
<reference evidence="14" key="1">
    <citation type="submission" date="2011-01" db="EMBL/GenBank/DDBJ databases">
        <title>The Genome Sequence of Nematocida parisii strain ERTm3.</title>
        <authorList>
            <consortium name="The Broad Institute Genome Sequencing Platform"/>
            <consortium name="The Broad Institute Genome Sequencing Center for Infectious Disease"/>
            <person name="Cuomo C."/>
            <person name="Troemel E."/>
            <person name="Young S.K."/>
            <person name="Zeng Q."/>
            <person name="Gargeya S."/>
            <person name="Fitzgerald M."/>
            <person name="Haas B."/>
            <person name="Abouelleil A."/>
            <person name="Alvarado L."/>
            <person name="Arachchi H.M."/>
            <person name="Berlin A."/>
            <person name="Chapman S.B."/>
            <person name="Gearin G."/>
            <person name="Goldberg J."/>
            <person name="Griggs A."/>
            <person name="Gujja S."/>
            <person name="Hansen M."/>
            <person name="Heiman D."/>
            <person name="Howarth C."/>
            <person name="Larimer J."/>
            <person name="Lui A."/>
            <person name="MacDonald P.J.P."/>
            <person name="McCowen C."/>
            <person name="Montmayeur A."/>
            <person name="Murphy C."/>
            <person name="Neiman D."/>
            <person name="Pearson M."/>
            <person name="Priest M."/>
            <person name="Roberts A."/>
            <person name="Saif S."/>
            <person name="Shea T."/>
            <person name="Sisk P."/>
            <person name="Stolte C."/>
            <person name="Sykes S."/>
            <person name="Wortman J."/>
            <person name="Nusbaum C."/>
            <person name="Birren B."/>
        </authorList>
    </citation>
    <scope>NUCLEOTIDE SEQUENCE</scope>
    <source>
        <strain evidence="14">ERTm3</strain>
    </source>
</reference>
<comment type="caution">
    <text evidence="12">Lacks conserved residue(s) required for the propagation of feature annotation.</text>
</comment>
<accession>I3EJI3</accession>
<sequence length="397" mass="46198">MIKVPVLIWSLSRAVTLAVSAVSSLVIPHHDFSDILLHTESALSFLIRWDAIYFYNIAKYGYVSDNTTAFFPLYPGLVHLLNKFTPMPIVTAGILISNLAFLASSIILYKVTYKHFNQSYAVRSCILFCFSPCSILYSTMYTEAVFCMCVLMAVESVLADRGVSYIWVVLASYTRSNGFILSPLCFIEGLIKYSYTTGIIMASMPVLAFMSVQMYWFINRFPYIRVLPYSYVQAEYWEQGFLQFYKHSKNIPNIIVGCPFVLLSCLITYNYVLKEKYILQFIYDQGHERFLNIKQKIIQKITVLPNKENTKKSKYPNMEIFSFVRLFLHCILIFQIILSIFFIHMNMHFRFVSYNPVIYWELSEIFKRRGIWNLLFFGYICFGLSYAALYGAYFPPA</sequence>
<keyword evidence="15" id="KW-1185">Reference proteome</keyword>
<dbReference type="OMA" id="WDVEWFL"/>
<dbReference type="EC" id="2.4.1.-" evidence="12"/>
<dbReference type="GO" id="GO:0006506">
    <property type="term" value="P:GPI anchor biosynthetic process"/>
    <property type="evidence" value="ECO:0007669"/>
    <property type="project" value="UniProtKB-UniPathway"/>
</dbReference>
<keyword evidence="9 12" id="KW-0256">Endoplasmic reticulum</keyword>
<dbReference type="AlphaFoldDB" id="I3EJI3"/>
<comment type="similarity">
    <text evidence="3 12">Belongs to the PIGV family.</text>
</comment>
<dbReference type="InterPro" id="IPR007315">
    <property type="entry name" value="PIG-V/Gpi18"/>
</dbReference>
<feature type="transmembrane region" description="Helical" evidence="12">
    <location>
        <begin position="89"/>
        <end position="113"/>
    </location>
</feature>
<evidence type="ECO:0000256" key="12">
    <source>
        <dbReference type="RuleBase" id="RU363112"/>
    </source>
</evidence>
<keyword evidence="6 12" id="KW-0328">Glycosyltransferase</keyword>
<protein>
    <recommendedName>
        <fullName evidence="4 12">GPI mannosyltransferase 2</fullName>
        <ecNumber evidence="12">2.4.1.-</ecNumber>
    </recommendedName>
</protein>
<dbReference type="EMBL" id="GL870876">
    <property type="protein sequence ID" value="EIJ89380.1"/>
    <property type="molecule type" value="Genomic_DNA"/>
</dbReference>
<proteinExistence type="inferred from homology"/>